<organism evidence="1 2">
    <name type="scientific">Pleurodeles waltl</name>
    <name type="common">Iberian ribbed newt</name>
    <dbReference type="NCBI Taxonomy" id="8319"/>
    <lineage>
        <taxon>Eukaryota</taxon>
        <taxon>Metazoa</taxon>
        <taxon>Chordata</taxon>
        <taxon>Craniata</taxon>
        <taxon>Vertebrata</taxon>
        <taxon>Euteleostomi</taxon>
        <taxon>Amphibia</taxon>
        <taxon>Batrachia</taxon>
        <taxon>Caudata</taxon>
        <taxon>Salamandroidea</taxon>
        <taxon>Salamandridae</taxon>
        <taxon>Pleurodelinae</taxon>
        <taxon>Pleurodeles</taxon>
    </lineage>
</organism>
<dbReference type="EMBL" id="JANPWB010000009">
    <property type="protein sequence ID" value="KAJ1157283.1"/>
    <property type="molecule type" value="Genomic_DNA"/>
</dbReference>
<sequence>MLHGELTPPALLYALPGSFASRERDVGYLLPLLGNRVCTGLSTRTPPRGVLAPLTGAQGWAHRRRQDGLIAVAGRAKGSHGTPYGTAGSGEVAAAIARLLSPVETRGVLFHSPRLAQIEGVGPTQTAPKALNGKGLRGRIIVYYWRRGSSIYYTPTSSTTADVQSTSPAFPCRIQRIRKTEIPMAEIHELLFQRDGYNGCNAAVNGF</sequence>
<proteinExistence type="predicted"/>
<evidence type="ECO:0000313" key="2">
    <source>
        <dbReference type="Proteomes" id="UP001066276"/>
    </source>
</evidence>
<dbReference type="AlphaFoldDB" id="A0AAV7RZB9"/>
<accession>A0AAV7RZB9</accession>
<keyword evidence="2" id="KW-1185">Reference proteome</keyword>
<protein>
    <submittedName>
        <fullName evidence="1">Uncharacterized protein</fullName>
    </submittedName>
</protein>
<reference evidence="1" key="1">
    <citation type="journal article" date="2022" name="bioRxiv">
        <title>Sequencing and chromosome-scale assembly of the giantPleurodeles waltlgenome.</title>
        <authorList>
            <person name="Brown T."/>
            <person name="Elewa A."/>
            <person name="Iarovenko S."/>
            <person name="Subramanian E."/>
            <person name="Araus A.J."/>
            <person name="Petzold A."/>
            <person name="Susuki M."/>
            <person name="Suzuki K.-i.T."/>
            <person name="Hayashi T."/>
            <person name="Toyoda A."/>
            <person name="Oliveira C."/>
            <person name="Osipova E."/>
            <person name="Leigh N.D."/>
            <person name="Simon A."/>
            <person name="Yun M.H."/>
        </authorList>
    </citation>
    <scope>NUCLEOTIDE SEQUENCE</scope>
    <source>
        <strain evidence="1">20211129_DDA</strain>
        <tissue evidence="1">Liver</tissue>
    </source>
</reference>
<gene>
    <name evidence="1" type="ORF">NDU88_009998</name>
</gene>
<name>A0AAV7RZB9_PLEWA</name>
<evidence type="ECO:0000313" key="1">
    <source>
        <dbReference type="EMBL" id="KAJ1157283.1"/>
    </source>
</evidence>
<dbReference type="Proteomes" id="UP001066276">
    <property type="component" value="Chromosome 5"/>
</dbReference>
<comment type="caution">
    <text evidence="1">The sequence shown here is derived from an EMBL/GenBank/DDBJ whole genome shotgun (WGS) entry which is preliminary data.</text>
</comment>